<evidence type="ECO:0000256" key="1">
    <source>
        <dbReference type="SAM" id="MobiDB-lite"/>
    </source>
</evidence>
<reference evidence="2" key="1">
    <citation type="submission" date="2020-02" db="EMBL/GenBank/DDBJ databases">
        <authorList>
            <person name="Meier V. D."/>
        </authorList>
    </citation>
    <scope>NUCLEOTIDE SEQUENCE</scope>
    <source>
        <strain evidence="2">AVDCRST_MAG60</strain>
    </source>
</reference>
<protein>
    <submittedName>
        <fullName evidence="2">Uncharacterized protein</fullName>
    </submittedName>
</protein>
<organism evidence="2">
    <name type="scientific">uncultured Nocardioides sp</name>
    <dbReference type="NCBI Taxonomy" id="198441"/>
    <lineage>
        <taxon>Bacteria</taxon>
        <taxon>Bacillati</taxon>
        <taxon>Actinomycetota</taxon>
        <taxon>Actinomycetes</taxon>
        <taxon>Propionibacteriales</taxon>
        <taxon>Nocardioidaceae</taxon>
        <taxon>Nocardioides</taxon>
        <taxon>environmental samples</taxon>
    </lineage>
</organism>
<sequence>MFRRGPNGSTAGGRSGARSENDATATADPLVYEQDWLGDDSVGPGVLD</sequence>
<evidence type="ECO:0000313" key="2">
    <source>
        <dbReference type="EMBL" id="CAA9410032.1"/>
    </source>
</evidence>
<dbReference type="AlphaFoldDB" id="A0A6J4PBL1"/>
<gene>
    <name evidence="2" type="ORF">AVDCRST_MAG60-2603</name>
</gene>
<proteinExistence type="predicted"/>
<name>A0A6J4PBL1_9ACTN</name>
<feature type="region of interest" description="Disordered" evidence="1">
    <location>
        <begin position="1"/>
        <end position="48"/>
    </location>
</feature>
<accession>A0A6J4PBL1</accession>
<dbReference type="EMBL" id="CADCUN010000282">
    <property type="protein sequence ID" value="CAA9410032.1"/>
    <property type="molecule type" value="Genomic_DNA"/>
</dbReference>